<dbReference type="Proteomes" id="UP000469440">
    <property type="component" value="Unassembled WGS sequence"/>
</dbReference>
<organism evidence="1 2">
    <name type="scientific">Caproicibacter fermentans</name>
    <dbReference type="NCBI Taxonomy" id="2576756"/>
    <lineage>
        <taxon>Bacteria</taxon>
        <taxon>Bacillati</taxon>
        <taxon>Bacillota</taxon>
        <taxon>Clostridia</taxon>
        <taxon>Eubacteriales</taxon>
        <taxon>Acutalibacteraceae</taxon>
        <taxon>Caproicibacter</taxon>
    </lineage>
</organism>
<dbReference type="Gene3D" id="3.30.2220.30">
    <property type="match status" value="1"/>
</dbReference>
<protein>
    <submittedName>
        <fullName evidence="1">Phage XkdN-like tail assembly chaperone protein, TAC</fullName>
    </submittedName>
</protein>
<proteinExistence type="predicted"/>
<dbReference type="RefSeq" id="WP_156990593.1">
    <property type="nucleotide sequence ID" value="NZ_VWXL01000053.1"/>
</dbReference>
<evidence type="ECO:0000313" key="2">
    <source>
        <dbReference type="Proteomes" id="UP000469440"/>
    </source>
</evidence>
<name>A0A6N8HZT8_9FIRM</name>
<dbReference type="InterPro" id="IPR014986">
    <property type="entry name" value="XkdN-like"/>
</dbReference>
<dbReference type="InterPro" id="IPR038559">
    <property type="entry name" value="XkdN-like_sf"/>
</dbReference>
<evidence type="ECO:0000313" key="1">
    <source>
        <dbReference type="EMBL" id="MVB11346.1"/>
    </source>
</evidence>
<dbReference type="AlphaFoldDB" id="A0A6N8HZT8"/>
<dbReference type="EMBL" id="VWXL01000053">
    <property type="protein sequence ID" value="MVB11346.1"/>
    <property type="molecule type" value="Genomic_DNA"/>
</dbReference>
<keyword evidence="2" id="KW-1185">Reference proteome</keyword>
<comment type="caution">
    <text evidence="1">The sequence shown here is derived from an EMBL/GenBank/DDBJ whole genome shotgun (WGS) entry which is preliminary data.</text>
</comment>
<dbReference type="Pfam" id="PF08890">
    <property type="entry name" value="Phage_TAC_5"/>
    <property type="match status" value="1"/>
</dbReference>
<accession>A0A6N8HZT8</accession>
<dbReference type="OrthoDB" id="1807498at2"/>
<sequence>MNNLNSFLNPKRKPNLKFVVSPDYVDKDGKPIEWEMRQLTGKESILLASTFPEGISMTETLARCAAESIVYPDLRNKELQDGISEKIGHRVLDPYNVLINMVTDPELGRILSEFSAFNSLTFDLEKRVDEAKN</sequence>
<gene>
    <name evidence="1" type="ORF">CAFE_20590</name>
</gene>
<reference evidence="1 2" key="1">
    <citation type="submission" date="2019-09" db="EMBL/GenBank/DDBJ databases">
        <title>Genome sequence of Clostridium sp. EA1.</title>
        <authorList>
            <person name="Poehlein A."/>
            <person name="Bengelsdorf F.R."/>
            <person name="Daniel R."/>
        </authorList>
    </citation>
    <scope>NUCLEOTIDE SEQUENCE [LARGE SCALE GENOMIC DNA]</scope>
    <source>
        <strain evidence="1 2">EA1</strain>
    </source>
</reference>